<accession>A0A929RYI1</accession>
<evidence type="ECO:0000313" key="2">
    <source>
        <dbReference type="Proteomes" id="UP000704068"/>
    </source>
</evidence>
<dbReference type="InterPro" id="IPR021428">
    <property type="entry name" value="DUF3078"/>
</dbReference>
<dbReference type="EMBL" id="JABZGR010000007">
    <property type="protein sequence ID" value="MBF0970162.1"/>
    <property type="molecule type" value="Genomic_DNA"/>
</dbReference>
<reference evidence="1" key="1">
    <citation type="submission" date="2020-04" db="EMBL/GenBank/DDBJ databases">
        <title>Deep metagenomics examines the oral microbiome during advanced dental caries in children, revealing novel taxa and co-occurrences with host molecules.</title>
        <authorList>
            <person name="Baker J.L."/>
            <person name="Morton J.T."/>
            <person name="Dinis M."/>
            <person name="Alvarez R."/>
            <person name="Tran N.C."/>
            <person name="Knight R."/>
            <person name="Edlund A."/>
        </authorList>
    </citation>
    <scope>NUCLEOTIDE SEQUENCE</scope>
    <source>
        <strain evidence="1">JCVI_34_bin.1</strain>
    </source>
</reference>
<sequence>MLYLKRKPSLIICGLFVCLALRAQISRRNVLRLDGVASAYADSLRRLSDKFAKWHYNKVDTLSNPYYFPLFTANTYYDDVARRLFSLSDNNRSSNLPASDQIARIILCAYAQHPELIQHISDSRPDTLKPLIPGEVKPKPTIVHKDPEPGIDIPETNWGIHVRKPNFWEFKTNFAFQLMQNYVSDNWYKGGESNHSMLSSLLFQVNYDNKTKLTFNNKLEMRLGFQSTRGDTYHKYLTNSDLLRLTNQLGLKASKHWSYSVMLQSWTQFCRSYKKNDRAVYSDIMSPFESLLSIGMKYLVTKQKFNFEVVISPVAWDYRYVDRLSLSPSFGLASGRHSKIEYGANITMNHAWTIVKNVNWSGRLYYYTNYHRTQVEWENTFNFIINKYLSSQFFLNPRFDDSVVPSAGGSYFQFKEYLSIGLNINL</sequence>
<evidence type="ECO:0000313" key="1">
    <source>
        <dbReference type="EMBL" id="MBF0970162.1"/>
    </source>
</evidence>
<protein>
    <submittedName>
        <fullName evidence="1">DUF3078 domain-containing protein</fullName>
    </submittedName>
</protein>
<gene>
    <name evidence="1" type="ORF">HXK21_03840</name>
</gene>
<dbReference type="RefSeq" id="WP_303763400.1">
    <property type="nucleotide sequence ID" value="NZ_JABZGR010000007.1"/>
</dbReference>
<dbReference type="AlphaFoldDB" id="A0A929RYI1"/>
<comment type="caution">
    <text evidence="1">The sequence shown here is derived from an EMBL/GenBank/DDBJ whole genome shotgun (WGS) entry which is preliminary data.</text>
</comment>
<name>A0A929RYI1_9BACT</name>
<organism evidence="1 2">
    <name type="scientific">Alloprevotella tannerae</name>
    <dbReference type="NCBI Taxonomy" id="76122"/>
    <lineage>
        <taxon>Bacteria</taxon>
        <taxon>Pseudomonadati</taxon>
        <taxon>Bacteroidota</taxon>
        <taxon>Bacteroidia</taxon>
        <taxon>Bacteroidales</taxon>
        <taxon>Prevotellaceae</taxon>
        <taxon>Alloprevotella</taxon>
    </lineage>
</organism>
<dbReference type="Proteomes" id="UP000704068">
    <property type="component" value="Unassembled WGS sequence"/>
</dbReference>
<proteinExistence type="predicted"/>
<dbReference type="Pfam" id="PF11276">
    <property type="entry name" value="DUF3078"/>
    <property type="match status" value="1"/>
</dbReference>